<feature type="short sequence motif" description="'KMSKS' region" evidence="13">
    <location>
        <begin position="304"/>
        <end position="308"/>
    </location>
</feature>
<dbReference type="InterPro" id="IPR004495">
    <property type="entry name" value="Met-tRNA-synth_bsu_C"/>
</dbReference>
<keyword evidence="10 13" id="KW-0648">Protein biosynthesis</keyword>
<keyword evidence="8 13" id="KW-0067">ATP-binding</keyword>
<keyword evidence="4 13" id="KW-0963">Cytoplasm</keyword>
<sequence>MASDNDAHKNWLYLTTPIYYVNDVPHIGHAYTTIACDVIARTSRMSGIPVFFLTGTDEHGQKVWQSAQKMNLSPQVYVDRIMPRFRDLWKTLLISNDDFVRTTEDRHVKGVQAVLEQLWKNGDIYEGLYEGWYCMFDERFWTSKDVTDGLCPECRRPVEQVSETNYFFKMSRHQEWLVTWYREHPRSIQPESRYNEIMGFLERPLEDLCISRPASRLPWGIPLPFDTRYVTYVWFDALLNYVSIPLSRPEGEETLGRLWPATHVIGKDILTTHAVYWPTILHAMGRVPPRLIFAHGWWTVNGEKMSKSRGNAVDPQAYAERYGADILRYFLLREGQFGQDADFSDTALVGRINADLANDLGNLLSRVVAMAVKYSDGGRFVRPKNHVPAPDLLEASRTLLPEVPRLTLDFEFHKALQALWSFVSILNRYVDNRAPWVLARDPEKKDELNAVLADLLEGLRLVGVYLAPFMPATASTLFTELSARESITGLSYETDGIWGRLPEEISLAPVPPLFEKRNPDGTVQKETRTSSRHQDGAQSGGSRAEEPAGGTPQMATDQPETPVLPPGKPAIDITDFQGIELVPGTILTAEPVPKSKKLLKLTVDIGREKRTIVAGIQSSYTPEELIGKTVLVLANLKPAKLMGVESQGMILAAQTQEGVSLITFDRPVSPGSEIR</sequence>
<dbReference type="Gene3D" id="2.40.50.140">
    <property type="entry name" value="Nucleic acid-binding proteins"/>
    <property type="match status" value="1"/>
</dbReference>
<dbReference type="AlphaFoldDB" id="A0A7C3QTH4"/>
<comment type="caution">
    <text evidence="13">Lacks conserved residue(s) required for the propagation of feature annotation.</text>
</comment>
<dbReference type="GO" id="GO:0006431">
    <property type="term" value="P:methionyl-tRNA aminoacylation"/>
    <property type="evidence" value="ECO:0007669"/>
    <property type="project" value="UniProtKB-UniRule"/>
</dbReference>
<dbReference type="GO" id="GO:0005524">
    <property type="term" value="F:ATP binding"/>
    <property type="evidence" value="ECO:0007669"/>
    <property type="project" value="UniProtKB-UniRule"/>
</dbReference>
<evidence type="ECO:0000256" key="11">
    <source>
        <dbReference type="ARBA" id="ARBA00023146"/>
    </source>
</evidence>
<evidence type="ECO:0000256" key="5">
    <source>
        <dbReference type="ARBA" id="ARBA00022555"/>
    </source>
</evidence>
<dbReference type="InterPro" id="IPR014729">
    <property type="entry name" value="Rossmann-like_a/b/a_fold"/>
</dbReference>
<evidence type="ECO:0000256" key="14">
    <source>
        <dbReference type="RuleBase" id="RU363039"/>
    </source>
</evidence>
<dbReference type="HAMAP" id="MF_01228">
    <property type="entry name" value="Met_tRNA_synth_type2"/>
    <property type="match status" value="1"/>
</dbReference>
<dbReference type="EMBL" id="DTMM01000020">
    <property type="protein sequence ID" value="HFT92552.1"/>
    <property type="molecule type" value="Genomic_DNA"/>
</dbReference>
<evidence type="ECO:0000256" key="13">
    <source>
        <dbReference type="HAMAP-Rule" id="MF_01228"/>
    </source>
</evidence>
<dbReference type="Gene3D" id="3.40.50.620">
    <property type="entry name" value="HUPs"/>
    <property type="match status" value="1"/>
</dbReference>
<dbReference type="PRINTS" id="PR01041">
    <property type="entry name" value="TRNASYNTHMET"/>
</dbReference>
<evidence type="ECO:0000256" key="10">
    <source>
        <dbReference type="ARBA" id="ARBA00022917"/>
    </source>
</evidence>
<evidence type="ECO:0000256" key="2">
    <source>
        <dbReference type="ARBA" id="ARBA00004496"/>
    </source>
</evidence>
<keyword evidence="9 13" id="KW-0694">RNA-binding</keyword>
<feature type="region of interest" description="Disordered" evidence="15">
    <location>
        <begin position="510"/>
        <end position="570"/>
    </location>
</feature>
<evidence type="ECO:0000256" key="7">
    <source>
        <dbReference type="ARBA" id="ARBA00022741"/>
    </source>
</evidence>
<dbReference type="FunFam" id="2.170.220.10:FF:000002">
    <property type="entry name" value="Methionine--tRNA ligase"/>
    <property type="match status" value="1"/>
</dbReference>
<dbReference type="Gene3D" id="2.170.220.10">
    <property type="match status" value="1"/>
</dbReference>
<evidence type="ECO:0000256" key="6">
    <source>
        <dbReference type="ARBA" id="ARBA00022598"/>
    </source>
</evidence>
<evidence type="ECO:0000256" key="8">
    <source>
        <dbReference type="ARBA" id="ARBA00022840"/>
    </source>
</evidence>
<dbReference type="PANTHER" id="PTHR43326">
    <property type="entry name" value="METHIONYL-TRNA SYNTHETASE"/>
    <property type="match status" value="1"/>
</dbReference>
<feature type="short sequence motif" description="'HIGH' region" evidence="13">
    <location>
        <begin position="19"/>
        <end position="29"/>
    </location>
</feature>
<evidence type="ECO:0000313" key="17">
    <source>
        <dbReference type="EMBL" id="HFT92552.1"/>
    </source>
</evidence>
<dbReference type="InterPro" id="IPR015413">
    <property type="entry name" value="Methionyl/Leucyl_tRNA_Synth"/>
</dbReference>
<dbReference type="SUPFAM" id="SSF50249">
    <property type="entry name" value="Nucleic acid-binding proteins"/>
    <property type="match status" value="1"/>
</dbReference>
<dbReference type="Pfam" id="PF01588">
    <property type="entry name" value="tRNA_bind"/>
    <property type="match status" value="1"/>
</dbReference>
<dbReference type="SUPFAM" id="SSF52374">
    <property type="entry name" value="Nucleotidylyl transferase"/>
    <property type="match status" value="1"/>
</dbReference>
<dbReference type="InterPro" id="IPR023457">
    <property type="entry name" value="Met-tRNA_synth_2"/>
</dbReference>
<evidence type="ECO:0000256" key="9">
    <source>
        <dbReference type="ARBA" id="ARBA00022884"/>
    </source>
</evidence>
<keyword evidence="7 13" id="KW-0547">Nucleotide-binding</keyword>
<dbReference type="NCBIfam" id="NF008900">
    <property type="entry name" value="PRK12267.1"/>
    <property type="match status" value="1"/>
</dbReference>
<keyword evidence="11 13" id="KW-0030">Aminoacyl-tRNA synthetase</keyword>
<comment type="caution">
    <text evidence="17">The sequence shown here is derived from an EMBL/GenBank/DDBJ whole genome shotgun (WGS) entry which is preliminary data.</text>
</comment>
<comment type="catalytic activity">
    <reaction evidence="12 13">
        <text>tRNA(Met) + L-methionine + ATP = L-methionyl-tRNA(Met) + AMP + diphosphate</text>
        <dbReference type="Rhea" id="RHEA:13481"/>
        <dbReference type="Rhea" id="RHEA-COMP:9667"/>
        <dbReference type="Rhea" id="RHEA-COMP:9698"/>
        <dbReference type="ChEBI" id="CHEBI:30616"/>
        <dbReference type="ChEBI" id="CHEBI:33019"/>
        <dbReference type="ChEBI" id="CHEBI:57844"/>
        <dbReference type="ChEBI" id="CHEBI:78442"/>
        <dbReference type="ChEBI" id="CHEBI:78530"/>
        <dbReference type="ChEBI" id="CHEBI:456215"/>
        <dbReference type="EC" id="6.1.1.10"/>
    </reaction>
</comment>
<organism evidence="17">
    <name type="scientific">Leptospirillum ferriphilum</name>
    <dbReference type="NCBI Taxonomy" id="178606"/>
    <lineage>
        <taxon>Bacteria</taxon>
        <taxon>Pseudomonadati</taxon>
        <taxon>Nitrospirota</taxon>
        <taxon>Nitrospiria</taxon>
        <taxon>Nitrospirales</taxon>
        <taxon>Nitrospiraceae</taxon>
        <taxon>Leptospirillum</taxon>
    </lineage>
</organism>
<dbReference type="InterPro" id="IPR002547">
    <property type="entry name" value="tRNA-bd_dom"/>
</dbReference>
<comment type="subcellular location">
    <subcellularLocation>
        <location evidence="2 13">Cytoplasm</location>
    </subcellularLocation>
</comment>
<comment type="function">
    <text evidence="1 13">Is required not only for elongation of protein synthesis but also for the initiation of all mRNA translation through initiator tRNA(fMet) aminoacylation.</text>
</comment>
<dbReference type="InterPro" id="IPR014758">
    <property type="entry name" value="Met-tRNA_synth"/>
</dbReference>
<gene>
    <name evidence="13 17" type="primary">metG</name>
    <name evidence="17" type="ORF">ENX03_01165</name>
</gene>
<dbReference type="NCBIfam" id="TIGR00399">
    <property type="entry name" value="metG_C_term"/>
    <property type="match status" value="1"/>
</dbReference>
<name>A0A7C3QTH4_9BACT</name>
<evidence type="ECO:0000256" key="4">
    <source>
        <dbReference type="ARBA" id="ARBA00022490"/>
    </source>
</evidence>
<feature type="binding site" evidence="13">
    <location>
        <position position="154"/>
    </location>
    <ligand>
        <name>Zn(2+)</name>
        <dbReference type="ChEBI" id="CHEBI:29105"/>
    </ligand>
</feature>
<comment type="subunit">
    <text evidence="3 13">Homodimer.</text>
</comment>
<dbReference type="GO" id="GO:0005737">
    <property type="term" value="C:cytoplasm"/>
    <property type="evidence" value="ECO:0007669"/>
    <property type="project" value="UniProtKB-SubCell"/>
</dbReference>
<evidence type="ECO:0000259" key="16">
    <source>
        <dbReference type="PROSITE" id="PS50886"/>
    </source>
</evidence>
<feature type="compositionally biased region" description="Basic and acidic residues" evidence="15">
    <location>
        <begin position="514"/>
        <end position="535"/>
    </location>
</feature>
<feature type="binding site" evidence="13">
    <location>
        <position position="151"/>
    </location>
    <ligand>
        <name>Zn(2+)</name>
        <dbReference type="ChEBI" id="CHEBI:29105"/>
    </ligand>
</feature>
<dbReference type="Gene3D" id="1.10.730.10">
    <property type="entry name" value="Isoleucyl-tRNA Synthetase, Domain 1"/>
    <property type="match status" value="1"/>
</dbReference>
<feature type="domain" description="TRNA-binding" evidence="16">
    <location>
        <begin position="575"/>
        <end position="675"/>
    </location>
</feature>
<dbReference type="GO" id="GO:0004825">
    <property type="term" value="F:methionine-tRNA ligase activity"/>
    <property type="evidence" value="ECO:0007669"/>
    <property type="project" value="UniProtKB-UniRule"/>
</dbReference>
<dbReference type="PROSITE" id="PS50886">
    <property type="entry name" value="TRBD"/>
    <property type="match status" value="1"/>
</dbReference>
<evidence type="ECO:0000256" key="12">
    <source>
        <dbReference type="ARBA" id="ARBA00047364"/>
    </source>
</evidence>
<accession>A0A7C3QTH4</accession>
<dbReference type="GO" id="GO:0000049">
    <property type="term" value="F:tRNA binding"/>
    <property type="evidence" value="ECO:0007669"/>
    <property type="project" value="UniProtKB-UniRule"/>
</dbReference>
<dbReference type="PANTHER" id="PTHR43326:SF1">
    <property type="entry name" value="METHIONINE--TRNA LIGASE, MITOCHONDRIAL"/>
    <property type="match status" value="1"/>
</dbReference>
<dbReference type="InterPro" id="IPR012340">
    <property type="entry name" value="NA-bd_OB-fold"/>
</dbReference>
<keyword evidence="6 13" id="KW-0436">Ligase</keyword>
<dbReference type="InterPro" id="IPR009080">
    <property type="entry name" value="tRNAsynth_Ia_anticodon-bd"/>
</dbReference>
<keyword evidence="5 13" id="KW-0820">tRNA-binding</keyword>
<reference evidence="17" key="1">
    <citation type="journal article" date="2020" name="mSystems">
        <title>Genome- and Community-Level Interaction Insights into Carbon Utilization and Element Cycling Functions of Hydrothermarchaeota in Hydrothermal Sediment.</title>
        <authorList>
            <person name="Zhou Z."/>
            <person name="Liu Y."/>
            <person name="Xu W."/>
            <person name="Pan J."/>
            <person name="Luo Z.H."/>
            <person name="Li M."/>
        </authorList>
    </citation>
    <scope>NUCLEOTIDE SEQUENCE [LARGE SCALE GENOMIC DNA]</scope>
    <source>
        <strain evidence="17">SpSt-902</strain>
    </source>
</reference>
<comment type="similarity">
    <text evidence="14">Belongs to the class-I aminoacyl-tRNA synthetase family.</text>
</comment>
<dbReference type="CDD" id="cd00814">
    <property type="entry name" value="MetRS_core"/>
    <property type="match status" value="1"/>
</dbReference>
<dbReference type="CDD" id="cd07957">
    <property type="entry name" value="Anticodon_Ia_Met"/>
    <property type="match status" value="1"/>
</dbReference>
<feature type="binding site" evidence="13">
    <location>
        <position position="134"/>
    </location>
    <ligand>
        <name>Zn(2+)</name>
        <dbReference type="ChEBI" id="CHEBI:29105"/>
    </ligand>
</feature>
<dbReference type="EC" id="6.1.1.10" evidence="13"/>
<proteinExistence type="inferred from homology"/>
<dbReference type="FunFam" id="2.40.50.140:FF:000042">
    <property type="entry name" value="Methionine--tRNA ligase"/>
    <property type="match status" value="1"/>
</dbReference>
<dbReference type="Pfam" id="PF09334">
    <property type="entry name" value="tRNA-synt_1g"/>
    <property type="match status" value="2"/>
</dbReference>
<evidence type="ECO:0000256" key="15">
    <source>
        <dbReference type="SAM" id="MobiDB-lite"/>
    </source>
</evidence>
<protein>
    <recommendedName>
        <fullName evidence="13">Methionine--tRNA ligase</fullName>
        <ecNumber evidence="13">6.1.1.10</ecNumber>
    </recommendedName>
    <alternativeName>
        <fullName evidence="13">Methionyl-tRNA synthetase</fullName>
        <shortName evidence="13">MetRS</shortName>
    </alternativeName>
</protein>
<evidence type="ECO:0000256" key="3">
    <source>
        <dbReference type="ARBA" id="ARBA00011738"/>
    </source>
</evidence>
<dbReference type="NCBIfam" id="TIGR00398">
    <property type="entry name" value="metG"/>
    <property type="match status" value="1"/>
</dbReference>
<dbReference type="CDD" id="cd02800">
    <property type="entry name" value="tRNA_bind_EcMetRS_like"/>
    <property type="match status" value="1"/>
</dbReference>
<dbReference type="InterPro" id="IPR033911">
    <property type="entry name" value="MetRS_core"/>
</dbReference>
<dbReference type="SUPFAM" id="SSF47323">
    <property type="entry name" value="Anticodon-binding domain of a subclass of class I aminoacyl-tRNA synthetases"/>
    <property type="match status" value="1"/>
</dbReference>
<dbReference type="Pfam" id="PF19303">
    <property type="entry name" value="Anticodon_3"/>
    <property type="match status" value="1"/>
</dbReference>
<evidence type="ECO:0000256" key="1">
    <source>
        <dbReference type="ARBA" id="ARBA00003314"/>
    </source>
</evidence>
<dbReference type="InterPro" id="IPR041872">
    <property type="entry name" value="Anticodon_Met"/>
</dbReference>